<evidence type="ECO:0000256" key="3">
    <source>
        <dbReference type="ARBA" id="ARBA00022448"/>
    </source>
</evidence>
<proteinExistence type="inferred from homology"/>
<keyword evidence="5 7" id="KW-1133">Transmembrane helix</keyword>
<gene>
    <name evidence="8" type="ORF">PNOK_0412500</name>
</gene>
<evidence type="ECO:0000256" key="7">
    <source>
        <dbReference type="SAM" id="Phobius"/>
    </source>
</evidence>
<evidence type="ECO:0000313" key="9">
    <source>
        <dbReference type="Proteomes" id="UP000217199"/>
    </source>
</evidence>
<evidence type="ECO:0000256" key="4">
    <source>
        <dbReference type="ARBA" id="ARBA00022692"/>
    </source>
</evidence>
<comment type="subcellular location">
    <subcellularLocation>
        <location evidence="1">Endomembrane system</location>
        <topology evidence="1">Multi-pass membrane protein</topology>
    </subcellularLocation>
</comment>
<accession>A0A286UPJ0</accession>
<feature type="transmembrane region" description="Helical" evidence="7">
    <location>
        <begin position="156"/>
        <end position="173"/>
    </location>
</feature>
<feature type="transmembrane region" description="Helical" evidence="7">
    <location>
        <begin position="89"/>
        <end position="106"/>
    </location>
</feature>
<dbReference type="PANTHER" id="PTHR23514">
    <property type="entry name" value="BYPASS OF STOP CODON PROTEIN 6"/>
    <property type="match status" value="1"/>
</dbReference>
<comment type="caution">
    <text evidence="8">The sequence shown here is derived from an EMBL/GenBank/DDBJ whole genome shotgun (WGS) entry which is preliminary data.</text>
</comment>
<keyword evidence="4 7" id="KW-0812">Transmembrane</keyword>
<dbReference type="OrthoDB" id="413079at2759"/>
<feature type="transmembrane region" description="Helical" evidence="7">
    <location>
        <begin position="356"/>
        <end position="375"/>
    </location>
</feature>
<sequence>MATQVDSLSSPTTTEKSAFYDTKLRVDNDETTVAVFTSQNTPATTPGREIEEYQLTELPAARVSSNVVSVVGSDVPTPSLEDLKRARRAEYIGFAALMFCYFLEGWNDGTNGPMLPAIQAHYKIKFAILALVYITNACGFITGAFANIYLSQKLGFGKTLLVGALFQLVAYVLQAPAPPYPLFAMAYLFSGFGLALQNSQAMVFTVSLRNSSTKMGIIQACYGFGAFVSPLVATQFSGMRRWSYHYLISMGGAVFNIIFLTLAFRLQNLDVILVKAGQVVRESGTSKDNLYSQIMGLKVVHLLAFFALAYVGVEFTLAGMSPICSFSAIHTNFDFYLGWIVTFIIDKRHGGPSSGYISSGFFAGMTLGRVGLLWLNKLVGERRVIWLYLSICLGLDVVIWVVPSLIGNGVAVSFIGLFLGPIFPIIMNRTAKLVPHWLISGSVGWITGLGISGSAVLPLVTGAMSDRLGISSLHPLVVSVLCVMAGLWLAIPGGDPHRSE</sequence>
<feature type="transmembrane region" description="Helical" evidence="7">
    <location>
        <begin position="126"/>
        <end position="149"/>
    </location>
</feature>
<evidence type="ECO:0000256" key="5">
    <source>
        <dbReference type="ARBA" id="ARBA00022989"/>
    </source>
</evidence>
<dbReference type="Proteomes" id="UP000217199">
    <property type="component" value="Unassembled WGS sequence"/>
</dbReference>
<organism evidence="8 9">
    <name type="scientific">Pyrrhoderma noxium</name>
    <dbReference type="NCBI Taxonomy" id="2282107"/>
    <lineage>
        <taxon>Eukaryota</taxon>
        <taxon>Fungi</taxon>
        <taxon>Dikarya</taxon>
        <taxon>Basidiomycota</taxon>
        <taxon>Agaricomycotina</taxon>
        <taxon>Agaricomycetes</taxon>
        <taxon>Hymenochaetales</taxon>
        <taxon>Hymenochaetaceae</taxon>
        <taxon>Pyrrhoderma</taxon>
    </lineage>
</organism>
<evidence type="ECO:0000256" key="1">
    <source>
        <dbReference type="ARBA" id="ARBA00004127"/>
    </source>
</evidence>
<evidence type="ECO:0000313" key="8">
    <source>
        <dbReference type="EMBL" id="PAV21498.1"/>
    </source>
</evidence>
<evidence type="ECO:0000256" key="2">
    <source>
        <dbReference type="ARBA" id="ARBA00008335"/>
    </source>
</evidence>
<dbReference type="PANTHER" id="PTHR23514:SF3">
    <property type="entry name" value="BYPASS OF STOP CODON PROTEIN 6"/>
    <property type="match status" value="1"/>
</dbReference>
<feature type="transmembrane region" description="Helical" evidence="7">
    <location>
        <begin position="472"/>
        <end position="491"/>
    </location>
</feature>
<dbReference type="SUPFAM" id="SSF103473">
    <property type="entry name" value="MFS general substrate transporter"/>
    <property type="match status" value="1"/>
</dbReference>
<reference evidence="8 9" key="1">
    <citation type="journal article" date="2017" name="Mol. Ecol.">
        <title>Comparative and population genomic landscape of Phellinus noxius: A hypervariable fungus causing root rot in trees.</title>
        <authorList>
            <person name="Chung C.L."/>
            <person name="Lee T.J."/>
            <person name="Akiba M."/>
            <person name="Lee H.H."/>
            <person name="Kuo T.H."/>
            <person name="Liu D."/>
            <person name="Ke H.M."/>
            <person name="Yokoi T."/>
            <person name="Roa M.B."/>
            <person name="Lu M.J."/>
            <person name="Chang Y.Y."/>
            <person name="Ann P.J."/>
            <person name="Tsai J.N."/>
            <person name="Chen C.Y."/>
            <person name="Tzean S.S."/>
            <person name="Ota Y."/>
            <person name="Hattori T."/>
            <person name="Sahashi N."/>
            <person name="Liou R.F."/>
            <person name="Kikuchi T."/>
            <person name="Tsai I.J."/>
        </authorList>
    </citation>
    <scope>NUCLEOTIDE SEQUENCE [LARGE SCALE GENOMIC DNA]</scope>
    <source>
        <strain evidence="8 9">FFPRI411160</strain>
    </source>
</reference>
<keyword evidence="6 7" id="KW-0472">Membrane</keyword>
<feature type="transmembrane region" description="Helical" evidence="7">
    <location>
        <begin position="408"/>
        <end position="426"/>
    </location>
</feature>
<feature type="transmembrane region" description="Helical" evidence="7">
    <location>
        <begin position="179"/>
        <end position="196"/>
    </location>
</feature>
<keyword evidence="9" id="KW-1185">Reference proteome</keyword>
<comment type="similarity">
    <text evidence="2">Belongs to the major facilitator superfamily.</text>
</comment>
<feature type="transmembrane region" description="Helical" evidence="7">
    <location>
        <begin position="217"/>
        <end position="238"/>
    </location>
</feature>
<dbReference type="Pfam" id="PF07690">
    <property type="entry name" value="MFS_1"/>
    <property type="match status" value="1"/>
</dbReference>
<dbReference type="GO" id="GO:0022857">
    <property type="term" value="F:transmembrane transporter activity"/>
    <property type="evidence" value="ECO:0007669"/>
    <property type="project" value="InterPro"/>
</dbReference>
<feature type="transmembrane region" description="Helical" evidence="7">
    <location>
        <begin position="295"/>
        <end position="313"/>
    </location>
</feature>
<keyword evidence="3" id="KW-0813">Transport</keyword>
<dbReference type="InterPro" id="IPR011701">
    <property type="entry name" value="MFS"/>
</dbReference>
<dbReference type="AlphaFoldDB" id="A0A286UPJ0"/>
<name>A0A286UPJ0_9AGAM</name>
<feature type="transmembrane region" description="Helical" evidence="7">
    <location>
        <begin position="384"/>
        <end position="402"/>
    </location>
</feature>
<dbReference type="GO" id="GO:0012505">
    <property type="term" value="C:endomembrane system"/>
    <property type="evidence" value="ECO:0007669"/>
    <property type="project" value="UniProtKB-SubCell"/>
</dbReference>
<dbReference type="InterPro" id="IPR051788">
    <property type="entry name" value="MFS_Transporter"/>
</dbReference>
<dbReference type="Gene3D" id="1.20.1250.20">
    <property type="entry name" value="MFS general substrate transporter like domains"/>
    <property type="match status" value="1"/>
</dbReference>
<protein>
    <submittedName>
        <fullName evidence="8">MFS general substrate transporter</fullName>
    </submittedName>
</protein>
<dbReference type="EMBL" id="NBII01000003">
    <property type="protein sequence ID" value="PAV21498.1"/>
    <property type="molecule type" value="Genomic_DNA"/>
</dbReference>
<dbReference type="InterPro" id="IPR036259">
    <property type="entry name" value="MFS_trans_sf"/>
</dbReference>
<dbReference type="STRING" id="2282107.A0A286UPJ0"/>
<dbReference type="GO" id="GO:0016020">
    <property type="term" value="C:membrane"/>
    <property type="evidence" value="ECO:0007669"/>
    <property type="project" value="TreeGrafter"/>
</dbReference>
<evidence type="ECO:0000256" key="6">
    <source>
        <dbReference type="ARBA" id="ARBA00023136"/>
    </source>
</evidence>
<feature type="transmembrane region" description="Helical" evidence="7">
    <location>
        <begin position="438"/>
        <end position="460"/>
    </location>
</feature>
<feature type="transmembrane region" description="Helical" evidence="7">
    <location>
        <begin position="244"/>
        <end position="264"/>
    </location>
</feature>
<dbReference type="InParanoid" id="A0A286UPJ0"/>